<dbReference type="PANTHER" id="PTHR11733">
    <property type="entry name" value="ZINC METALLOPROTEASE FAMILY M13 NEPRILYSIN-RELATED"/>
    <property type="match status" value="1"/>
</dbReference>
<feature type="domain" description="Peptidase M13 N-terminal" evidence="8">
    <location>
        <begin position="52"/>
        <end position="473"/>
    </location>
</feature>
<accession>A0A8H4BBL4</accession>
<dbReference type="Pfam" id="PF05649">
    <property type="entry name" value="Peptidase_M13_N"/>
    <property type="match status" value="1"/>
</dbReference>
<comment type="cofactor">
    <cofactor evidence="1">
        <name>Zn(2+)</name>
        <dbReference type="ChEBI" id="CHEBI:29105"/>
    </cofactor>
</comment>
<evidence type="ECO:0000256" key="2">
    <source>
        <dbReference type="ARBA" id="ARBA00022670"/>
    </source>
</evidence>
<dbReference type="Gene3D" id="3.40.390.10">
    <property type="entry name" value="Collagenase (Catalytic Domain)"/>
    <property type="match status" value="1"/>
</dbReference>
<evidence type="ECO:0000256" key="3">
    <source>
        <dbReference type="ARBA" id="ARBA00022723"/>
    </source>
</evidence>
<keyword evidence="2" id="KW-0645">Protease</keyword>
<evidence type="ECO:0000256" key="1">
    <source>
        <dbReference type="ARBA" id="ARBA00001947"/>
    </source>
</evidence>
<feature type="domain" description="Peptidase M13 C-terminal" evidence="7">
    <location>
        <begin position="538"/>
        <end position="747"/>
    </location>
</feature>
<keyword evidence="6" id="KW-0482">Metalloprotease</keyword>
<protein>
    <submittedName>
        <fullName evidence="9">Uncharacterized protein</fullName>
    </submittedName>
</protein>
<dbReference type="SUPFAM" id="SSF55486">
    <property type="entry name" value="Metalloproteases ('zincins'), catalytic domain"/>
    <property type="match status" value="1"/>
</dbReference>
<evidence type="ECO:0000259" key="8">
    <source>
        <dbReference type="Pfam" id="PF05649"/>
    </source>
</evidence>
<evidence type="ECO:0000256" key="5">
    <source>
        <dbReference type="ARBA" id="ARBA00022833"/>
    </source>
</evidence>
<keyword evidence="3" id="KW-0479">Metal-binding</keyword>
<dbReference type="Pfam" id="PF01431">
    <property type="entry name" value="Peptidase_M13"/>
    <property type="match status" value="1"/>
</dbReference>
<dbReference type="CDD" id="cd08662">
    <property type="entry name" value="M13"/>
    <property type="match status" value="1"/>
</dbReference>
<evidence type="ECO:0000259" key="7">
    <source>
        <dbReference type="Pfam" id="PF01431"/>
    </source>
</evidence>
<dbReference type="PANTHER" id="PTHR11733:SF240">
    <property type="entry name" value="GH14155P-RELATED"/>
    <property type="match status" value="1"/>
</dbReference>
<dbReference type="InterPro" id="IPR024079">
    <property type="entry name" value="MetalloPept_cat_dom_sf"/>
</dbReference>
<dbReference type="InterPro" id="IPR018497">
    <property type="entry name" value="Peptidase_M13_C"/>
</dbReference>
<sequence length="750" mass="84448">MAPVVDSGVFTAPYASAAAAAAAVSLNDICFSSACVQTAASLLQSMDMNIDPCSDFYQYTCGNWIRDAIIPEDLAGFGVIESDSTHHKDKFRTILDGSYFDLLTATQSRSSFQVDTKDGINTDKLNFQVVKNYYTSCIDIESNGNEALSSFFNDMDELIYETTQTNRSQFQLTARATDLVSYPKSTDAIVIEVGGLFTMEILPKENDRTTMTIIVYPPSEFSDADKAPLQDEDTEKLFGLTSSLLGFQNATDRDRERVSLLEDTGLKMMTDPEIHAMIGDAISVQSRLHQLSKASDDSTFVSYSLDEIADALPFVHWASIIESNVPQDRDISDLYLQIYNVEYFQELEYYSSVDDPTRKLHKDAIVNYLLLHKIYQDASKLDAEMRRIMPDTPFQTRSNLCVEKVLENLNLVSGRFYSMITSHGESDRIKLGEMAEAIKESLGNRIKKANWLDKATRSSAIKKLDAMQKSIGYSTSSPDERSPQDIHRFLRGLEADADNFYDNEKAVVQWTLQIYWDTIGRKISPSEWIGVATPQVVNAFNLLSKNSIFVSAAFAQKPNYDRYYPDYLNYGGIGQTLGHEYSHAFDDYGSQYDEFGIERNWWSEETKYKYMEKSQCFIDQYSKASITDERGRKYRIDGSLTLGENIADNEGLAATYDAYLKSKENGKGYNPILPGLQQFSPEALFFINAGRSFCSKPLPGSIKDSIKDEHAPDAIRANKVFQNSKEFAQVFKCPIGSKMNPANTEKCSIW</sequence>
<dbReference type="GO" id="GO:0016485">
    <property type="term" value="P:protein processing"/>
    <property type="evidence" value="ECO:0007669"/>
    <property type="project" value="TreeGrafter"/>
</dbReference>
<keyword evidence="4" id="KW-0378">Hydrolase</keyword>
<dbReference type="AlphaFoldDB" id="A0A8H4BBL4"/>
<organism evidence="9 10">
    <name type="scientific">Mucor circinelloides f. lusitanicus</name>
    <name type="common">Mucor racemosus var. lusitanicus</name>
    <dbReference type="NCBI Taxonomy" id="29924"/>
    <lineage>
        <taxon>Eukaryota</taxon>
        <taxon>Fungi</taxon>
        <taxon>Fungi incertae sedis</taxon>
        <taxon>Mucoromycota</taxon>
        <taxon>Mucoromycotina</taxon>
        <taxon>Mucoromycetes</taxon>
        <taxon>Mucorales</taxon>
        <taxon>Mucorineae</taxon>
        <taxon>Mucoraceae</taxon>
        <taxon>Mucor</taxon>
    </lineage>
</organism>
<dbReference type="GO" id="GO:0046872">
    <property type="term" value="F:metal ion binding"/>
    <property type="evidence" value="ECO:0007669"/>
    <property type="project" value="UniProtKB-KW"/>
</dbReference>
<dbReference type="PROSITE" id="PS51885">
    <property type="entry name" value="NEPRILYSIN"/>
    <property type="match status" value="1"/>
</dbReference>
<evidence type="ECO:0000313" key="10">
    <source>
        <dbReference type="Proteomes" id="UP000469890"/>
    </source>
</evidence>
<evidence type="ECO:0000256" key="6">
    <source>
        <dbReference type="ARBA" id="ARBA00023049"/>
    </source>
</evidence>
<dbReference type="InterPro" id="IPR008753">
    <property type="entry name" value="Peptidase_M13_N"/>
</dbReference>
<name>A0A8H4BBL4_MUCCL</name>
<keyword evidence="5" id="KW-0862">Zinc</keyword>
<dbReference type="GO" id="GO:0004222">
    <property type="term" value="F:metalloendopeptidase activity"/>
    <property type="evidence" value="ECO:0007669"/>
    <property type="project" value="InterPro"/>
</dbReference>
<evidence type="ECO:0000313" key="9">
    <source>
        <dbReference type="EMBL" id="KAF1798658.1"/>
    </source>
</evidence>
<evidence type="ECO:0000256" key="4">
    <source>
        <dbReference type="ARBA" id="ARBA00022801"/>
    </source>
</evidence>
<gene>
    <name evidence="9" type="ORF">FB192DRAFT_1392627</name>
</gene>
<comment type="caution">
    <text evidence="9">The sequence shown here is derived from an EMBL/GenBank/DDBJ whole genome shotgun (WGS) entry which is preliminary data.</text>
</comment>
<dbReference type="EMBL" id="JAAECE010000007">
    <property type="protein sequence ID" value="KAF1798658.1"/>
    <property type="molecule type" value="Genomic_DNA"/>
</dbReference>
<dbReference type="InterPro" id="IPR042089">
    <property type="entry name" value="Peptidase_M13_dom_2"/>
</dbReference>
<dbReference type="InterPro" id="IPR000718">
    <property type="entry name" value="Peptidase_M13"/>
</dbReference>
<dbReference type="GO" id="GO:0005886">
    <property type="term" value="C:plasma membrane"/>
    <property type="evidence" value="ECO:0007669"/>
    <property type="project" value="TreeGrafter"/>
</dbReference>
<proteinExistence type="predicted"/>
<dbReference type="Proteomes" id="UP000469890">
    <property type="component" value="Unassembled WGS sequence"/>
</dbReference>
<reference evidence="9 10" key="1">
    <citation type="submission" date="2019-09" db="EMBL/GenBank/DDBJ databases">
        <authorList>
            <consortium name="DOE Joint Genome Institute"/>
            <person name="Mondo S.J."/>
            <person name="Navarro-Mendoza M.I."/>
            <person name="Perez-Arques C."/>
            <person name="Panchal S."/>
            <person name="Nicolas F.E."/>
            <person name="Ganguly P."/>
            <person name="Pangilinan J."/>
            <person name="Grigoriev I."/>
            <person name="Heitman J."/>
            <person name="Sanya K."/>
            <person name="Garre V."/>
        </authorList>
    </citation>
    <scope>NUCLEOTIDE SEQUENCE [LARGE SCALE GENOMIC DNA]</scope>
    <source>
        <strain evidence="9 10">MU402</strain>
    </source>
</reference>
<dbReference type="Gene3D" id="1.10.1380.10">
    <property type="entry name" value="Neutral endopeptidase , domain2"/>
    <property type="match status" value="1"/>
</dbReference>
<dbReference type="PRINTS" id="PR00786">
    <property type="entry name" value="NEPRILYSIN"/>
</dbReference>